<dbReference type="eggNOG" id="KOG1379">
    <property type="taxonomic scope" value="Eukaryota"/>
</dbReference>
<dbReference type="AlphaFoldDB" id="A0A0L0S1J4"/>
<dbReference type="STRING" id="578462.A0A0L0S1J4"/>
<dbReference type="EC" id="3.1.3.16" evidence="1"/>
<protein>
    <recommendedName>
        <fullName evidence="1">Protein phosphatase</fullName>
        <ecNumber evidence="1">3.1.3.16</ecNumber>
    </recommendedName>
</protein>
<name>A0A0L0S1J4_ALLM3</name>
<evidence type="ECO:0000313" key="5">
    <source>
        <dbReference type="Proteomes" id="UP000054350"/>
    </source>
</evidence>
<gene>
    <name evidence="4" type="ORF">AMAG_02217</name>
</gene>
<dbReference type="OMA" id="INCCTLR"/>
<dbReference type="PROSITE" id="PS51746">
    <property type="entry name" value="PPM_2"/>
    <property type="match status" value="1"/>
</dbReference>
<feature type="compositionally biased region" description="Low complexity" evidence="2">
    <location>
        <begin position="77"/>
        <end position="86"/>
    </location>
</feature>
<evidence type="ECO:0000313" key="4">
    <source>
        <dbReference type="EMBL" id="KNE56408.1"/>
    </source>
</evidence>
<proteinExistence type="inferred from homology"/>
<dbReference type="Proteomes" id="UP000054350">
    <property type="component" value="Unassembled WGS sequence"/>
</dbReference>
<dbReference type="SMART" id="SM00332">
    <property type="entry name" value="PP2Cc"/>
    <property type="match status" value="1"/>
</dbReference>
<dbReference type="Gene3D" id="3.60.40.10">
    <property type="entry name" value="PPM-type phosphatase domain"/>
    <property type="match status" value="1"/>
</dbReference>
<feature type="compositionally biased region" description="Low complexity" evidence="2">
    <location>
        <begin position="135"/>
        <end position="154"/>
    </location>
</feature>
<evidence type="ECO:0000256" key="1">
    <source>
        <dbReference type="RuleBase" id="RU366020"/>
    </source>
</evidence>
<dbReference type="InterPro" id="IPR039123">
    <property type="entry name" value="PPTC7"/>
</dbReference>
<dbReference type="InterPro" id="IPR001932">
    <property type="entry name" value="PPM-type_phosphatase-like_dom"/>
</dbReference>
<feature type="compositionally biased region" description="Basic residues" evidence="2">
    <location>
        <begin position="54"/>
        <end position="66"/>
    </location>
</feature>
<keyword evidence="1" id="KW-0460">Magnesium</keyword>
<feature type="compositionally biased region" description="Low complexity" evidence="2">
    <location>
        <begin position="28"/>
        <end position="53"/>
    </location>
</feature>
<keyword evidence="1" id="KW-0904">Protein phosphatase</keyword>
<keyword evidence="1" id="KW-0464">Manganese</keyword>
<keyword evidence="5" id="KW-1185">Reference proteome</keyword>
<dbReference type="InterPro" id="IPR036457">
    <property type="entry name" value="PPM-type-like_dom_sf"/>
</dbReference>
<dbReference type="SMART" id="SM00331">
    <property type="entry name" value="PP2C_SIG"/>
    <property type="match status" value="1"/>
</dbReference>
<feature type="domain" description="PPM-type phosphatase" evidence="3">
    <location>
        <begin position="347"/>
        <end position="648"/>
    </location>
</feature>
<feature type="region of interest" description="Disordered" evidence="2">
    <location>
        <begin position="419"/>
        <end position="451"/>
    </location>
</feature>
<evidence type="ECO:0000256" key="2">
    <source>
        <dbReference type="SAM" id="MobiDB-lite"/>
    </source>
</evidence>
<dbReference type="PANTHER" id="PTHR12320">
    <property type="entry name" value="PROTEIN PHOSPHATASE 2C"/>
    <property type="match status" value="1"/>
</dbReference>
<evidence type="ECO:0000259" key="3">
    <source>
        <dbReference type="PROSITE" id="PS51746"/>
    </source>
</evidence>
<dbReference type="GO" id="GO:0046872">
    <property type="term" value="F:metal ion binding"/>
    <property type="evidence" value="ECO:0007669"/>
    <property type="project" value="UniProtKB-UniRule"/>
</dbReference>
<keyword evidence="1" id="KW-0378">Hydrolase</keyword>
<feature type="region of interest" description="Disordered" evidence="2">
    <location>
        <begin position="28"/>
        <end position="203"/>
    </location>
</feature>
<keyword evidence="1" id="KW-0479">Metal-binding</keyword>
<accession>A0A0L0S1J4</accession>
<dbReference type="PANTHER" id="PTHR12320:SF1">
    <property type="entry name" value="PROTEIN PHOSPHATASE PTC7 HOMOLOG"/>
    <property type="match status" value="1"/>
</dbReference>
<feature type="compositionally biased region" description="Low complexity" evidence="2">
    <location>
        <begin position="110"/>
        <end position="127"/>
    </location>
</feature>
<comment type="similarity">
    <text evidence="1">Belongs to the PP2C family.</text>
</comment>
<dbReference type="Pfam" id="PF07228">
    <property type="entry name" value="SpoIIE"/>
    <property type="match status" value="1"/>
</dbReference>
<dbReference type="GO" id="GO:0004722">
    <property type="term" value="F:protein serine/threonine phosphatase activity"/>
    <property type="evidence" value="ECO:0007669"/>
    <property type="project" value="UniProtKB-EC"/>
</dbReference>
<feature type="compositionally biased region" description="Low complexity" evidence="2">
    <location>
        <begin position="175"/>
        <end position="184"/>
    </location>
</feature>
<comment type="catalytic activity">
    <reaction evidence="1">
        <text>O-phospho-L-threonyl-[protein] + H2O = L-threonyl-[protein] + phosphate</text>
        <dbReference type="Rhea" id="RHEA:47004"/>
        <dbReference type="Rhea" id="RHEA-COMP:11060"/>
        <dbReference type="Rhea" id="RHEA-COMP:11605"/>
        <dbReference type="ChEBI" id="CHEBI:15377"/>
        <dbReference type="ChEBI" id="CHEBI:30013"/>
        <dbReference type="ChEBI" id="CHEBI:43474"/>
        <dbReference type="ChEBI" id="CHEBI:61977"/>
        <dbReference type="EC" id="3.1.3.16"/>
    </reaction>
</comment>
<reference evidence="4 5" key="1">
    <citation type="submission" date="2009-11" db="EMBL/GenBank/DDBJ databases">
        <title>Annotation of Allomyces macrogynus ATCC 38327.</title>
        <authorList>
            <consortium name="The Broad Institute Genome Sequencing Platform"/>
            <person name="Russ C."/>
            <person name="Cuomo C."/>
            <person name="Burger G."/>
            <person name="Gray M.W."/>
            <person name="Holland P.W.H."/>
            <person name="King N."/>
            <person name="Lang F.B.F."/>
            <person name="Roger A.J."/>
            <person name="Ruiz-Trillo I."/>
            <person name="Young S.K."/>
            <person name="Zeng Q."/>
            <person name="Gargeya S."/>
            <person name="Fitzgerald M."/>
            <person name="Haas B."/>
            <person name="Abouelleil A."/>
            <person name="Alvarado L."/>
            <person name="Arachchi H.M."/>
            <person name="Berlin A."/>
            <person name="Chapman S.B."/>
            <person name="Gearin G."/>
            <person name="Goldberg J."/>
            <person name="Griggs A."/>
            <person name="Gujja S."/>
            <person name="Hansen M."/>
            <person name="Heiman D."/>
            <person name="Howarth C."/>
            <person name="Larimer J."/>
            <person name="Lui A."/>
            <person name="MacDonald P.J.P."/>
            <person name="McCowen C."/>
            <person name="Montmayeur A."/>
            <person name="Murphy C."/>
            <person name="Neiman D."/>
            <person name="Pearson M."/>
            <person name="Priest M."/>
            <person name="Roberts A."/>
            <person name="Saif S."/>
            <person name="Shea T."/>
            <person name="Sisk P."/>
            <person name="Stolte C."/>
            <person name="Sykes S."/>
            <person name="Wortman J."/>
            <person name="Nusbaum C."/>
            <person name="Birren B."/>
        </authorList>
    </citation>
    <scope>NUCLEOTIDE SEQUENCE [LARGE SCALE GENOMIC DNA]</scope>
    <source>
        <strain evidence="4 5">ATCC 38327</strain>
    </source>
</reference>
<feature type="compositionally biased region" description="Gly residues" evidence="2">
    <location>
        <begin position="155"/>
        <end position="174"/>
    </location>
</feature>
<comment type="cofactor">
    <cofactor evidence="1">
        <name>Mg(2+)</name>
        <dbReference type="ChEBI" id="CHEBI:18420"/>
    </cofactor>
</comment>
<dbReference type="OrthoDB" id="60843at2759"/>
<comment type="cofactor">
    <cofactor evidence="1">
        <name>Mn(2+)</name>
        <dbReference type="ChEBI" id="CHEBI:29035"/>
    </cofactor>
</comment>
<organism evidence="4 5">
    <name type="scientific">Allomyces macrogynus (strain ATCC 38327)</name>
    <name type="common">Allomyces javanicus var. macrogynus</name>
    <dbReference type="NCBI Taxonomy" id="578462"/>
    <lineage>
        <taxon>Eukaryota</taxon>
        <taxon>Fungi</taxon>
        <taxon>Fungi incertae sedis</taxon>
        <taxon>Blastocladiomycota</taxon>
        <taxon>Blastocladiomycetes</taxon>
        <taxon>Blastocladiales</taxon>
        <taxon>Blastocladiaceae</taxon>
        <taxon>Allomyces</taxon>
    </lineage>
</organism>
<dbReference type="EMBL" id="GG745330">
    <property type="protein sequence ID" value="KNE56408.1"/>
    <property type="molecule type" value="Genomic_DNA"/>
</dbReference>
<sequence length="665" mass="66770">MLKGSAKQLPHRLSRLSLARSASAAAAAAAVRRSSAAPARHSPSPALLAPPARSAHHAAPRAHFHHLPPPAHHHADAAVPPAALARGDAPSPVSGPVAPTSNPLAPPASPTSATAPQPQAPSTSTAPLPTPTAAPPSSSSSSIAATHANAAPGAPGSGTGGNGGSGSGGSGNSNGSGPLPSGKGAPAVYHGLPGEGDGGDVTSTLSFFGPHGPSMDASPFLMTVPRGPVSFGPTIKAPMQARAYSTSTSTSALGDDLAGRQAAVELGAADADADTVPPPSPSLAESGPVVATAVHPLDLYTCAASRPKSRGHEGPGRKGKNGAAAAATPASVWNPRMHPIPAASPATASSPSVAVRPLDCGEDALFIWDSPEFVVMGVADGVGGWADLGVDPSLFAWALMDNCKTAAAEMVSAGEQAAAASLPSPPASPTSPAAPASPKLAPPTATTFPDPKQIMTTAYTRLVEQGRIRAGSSTATVLTFEKHTCKLHAANLGDSGFLILGDGGREVLFRSKETQHYFNAPYQLSISPPGLTGSISDSPSDATVSEHQLRPGDVIVVATDGLFDNVHLRDLMFTVQRELHVPLAAGAVPAATLAHHTERLAQALVAQARDAALNPTSKTPFGRAASRVYGRTFVGGKMDDITVLASLVVGAVPDPESGEPRFTLV</sequence>
<feature type="compositionally biased region" description="Low complexity" evidence="2">
    <location>
        <begin position="430"/>
        <end position="447"/>
    </location>
</feature>
<reference evidence="5" key="2">
    <citation type="submission" date="2009-11" db="EMBL/GenBank/DDBJ databases">
        <title>The Genome Sequence of Allomyces macrogynus strain ATCC 38327.</title>
        <authorList>
            <consortium name="The Broad Institute Genome Sequencing Platform"/>
            <person name="Russ C."/>
            <person name="Cuomo C."/>
            <person name="Shea T."/>
            <person name="Young S.K."/>
            <person name="Zeng Q."/>
            <person name="Koehrsen M."/>
            <person name="Haas B."/>
            <person name="Borodovsky M."/>
            <person name="Guigo R."/>
            <person name="Alvarado L."/>
            <person name="Berlin A."/>
            <person name="Borenstein D."/>
            <person name="Chen Z."/>
            <person name="Engels R."/>
            <person name="Freedman E."/>
            <person name="Gellesch M."/>
            <person name="Goldberg J."/>
            <person name="Griggs A."/>
            <person name="Gujja S."/>
            <person name="Heiman D."/>
            <person name="Hepburn T."/>
            <person name="Howarth C."/>
            <person name="Jen D."/>
            <person name="Larson L."/>
            <person name="Lewis B."/>
            <person name="Mehta T."/>
            <person name="Park D."/>
            <person name="Pearson M."/>
            <person name="Roberts A."/>
            <person name="Saif S."/>
            <person name="Shenoy N."/>
            <person name="Sisk P."/>
            <person name="Stolte C."/>
            <person name="Sykes S."/>
            <person name="Walk T."/>
            <person name="White J."/>
            <person name="Yandava C."/>
            <person name="Burger G."/>
            <person name="Gray M.W."/>
            <person name="Holland P.W.H."/>
            <person name="King N."/>
            <person name="Lang F.B.F."/>
            <person name="Roger A.J."/>
            <person name="Ruiz-Trillo I."/>
            <person name="Lander E."/>
            <person name="Nusbaum C."/>
        </authorList>
    </citation>
    <scope>NUCLEOTIDE SEQUENCE [LARGE SCALE GENOMIC DNA]</scope>
    <source>
        <strain evidence="5">ATCC 38327</strain>
    </source>
</reference>
<dbReference type="SUPFAM" id="SSF81606">
    <property type="entry name" value="PP2C-like"/>
    <property type="match status" value="1"/>
</dbReference>
<dbReference type="VEuPathDB" id="FungiDB:AMAG_02217"/>
<comment type="catalytic activity">
    <reaction evidence="1">
        <text>O-phospho-L-seryl-[protein] + H2O = L-seryl-[protein] + phosphate</text>
        <dbReference type="Rhea" id="RHEA:20629"/>
        <dbReference type="Rhea" id="RHEA-COMP:9863"/>
        <dbReference type="Rhea" id="RHEA-COMP:11604"/>
        <dbReference type="ChEBI" id="CHEBI:15377"/>
        <dbReference type="ChEBI" id="CHEBI:29999"/>
        <dbReference type="ChEBI" id="CHEBI:43474"/>
        <dbReference type="ChEBI" id="CHEBI:83421"/>
        <dbReference type="EC" id="3.1.3.16"/>
    </reaction>
</comment>
<feature type="region of interest" description="Disordered" evidence="2">
    <location>
        <begin position="305"/>
        <end position="328"/>
    </location>
</feature>